<dbReference type="AlphaFoldDB" id="A0A0K8PP61"/>
<dbReference type="EMBL" id="DF968293">
    <property type="protein sequence ID" value="GAP49219.1"/>
    <property type="molecule type" value="Genomic_DNA"/>
</dbReference>
<accession>A0A0K8PP61</accession>
<proteinExistence type="predicted"/>
<keyword evidence="2" id="KW-1185">Reference proteome</keyword>
<gene>
    <name evidence="1" type="ORF">SAZU_4083</name>
</gene>
<evidence type="ECO:0000313" key="2">
    <source>
        <dbReference type="Proteomes" id="UP000053859"/>
    </source>
</evidence>
<dbReference type="PATRIC" id="fig|146537.3.peg.4293"/>
<reference evidence="1" key="1">
    <citation type="journal article" date="2015" name="Genome Announc.">
        <title>Draft Genome Sequence of Thiostrepton-Producing Streptomyces azureus ATCC 14921.</title>
        <authorList>
            <person name="Sakihara K."/>
            <person name="Maeda J."/>
            <person name="Tashiro K."/>
            <person name="Fujino Y."/>
            <person name="Kuhara S."/>
            <person name="Ohshima T."/>
            <person name="Ogata S."/>
            <person name="Doi K."/>
        </authorList>
    </citation>
    <scope>NUCLEOTIDE SEQUENCE [LARGE SCALE GENOMIC DNA]</scope>
    <source>
        <strain evidence="1">ATCC14921</strain>
    </source>
</reference>
<dbReference type="Proteomes" id="UP000053859">
    <property type="component" value="Unassembled WGS sequence"/>
</dbReference>
<evidence type="ECO:0000313" key="1">
    <source>
        <dbReference type="EMBL" id="GAP49219.1"/>
    </source>
</evidence>
<name>A0A0K8PP61_STRAJ</name>
<dbReference type="RefSeq" id="WP_059419008.1">
    <property type="nucleotide sequence ID" value="NZ_DF968293.1"/>
</dbReference>
<protein>
    <submittedName>
        <fullName evidence="1">Uncharacterized protein</fullName>
    </submittedName>
</protein>
<sequence length="125" mass="12696">MAEERSAGRGDITISNVNGSFAIGDSNTIVSRTDAGAPQPDAQQQELLRAVRELRADLDRLVQSDRTAALDAELVGAQAEIEATGRAGEGRLARLRQALADAGALTGLLASAAAVGQAVSALTGG</sequence>
<organism evidence="1 2">
    <name type="scientific">Streptomyces azureus</name>
    <dbReference type="NCBI Taxonomy" id="146537"/>
    <lineage>
        <taxon>Bacteria</taxon>
        <taxon>Bacillati</taxon>
        <taxon>Actinomycetota</taxon>
        <taxon>Actinomycetes</taxon>
        <taxon>Kitasatosporales</taxon>
        <taxon>Streptomycetaceae</taxon>
        <taxon>Streptomyces</taxon>
    </lineage>
</organism>